<dbReference type="SUPFAM" id="SSF46689">
    <property type="entry name" value="Homeodomain-like"/>
    <property type="match status" value="2"/>
</dbReference>
<dbReference type="RefSeq" id="XP_070426101.1">
    <property type="nucleotide sequence ID" value="XM_070570000.1"/>
</dbReference>
<dbReference type="Proteomes" id="UP001652662">
    <property type="component" value="Chromosome 13"/>
</dbReference>
<gene>
    <name evidence="2" type="primary">LOC139073291</name>
</gene>
<dbReference type="InterPro" id="IPR050863">
    <property type="entry name" value="CenT-Element_Derived"/>
</dbReference>
<keyword evidence="1" id="KW-1185">Reference proteome</keyword>
<name>A0ABM4KD48_EQUPR</name>
<evidence type="ECO:0000313" key="2">
    <source>
        <dbReference type="RefSeq" id="XP_070426101.1"/>
    </source>
</evidence>
<dbReference type="GeneID" id="139073291"/>
<accession>A0ABM4KD48</accession>
<dbReference type="InterPro" id="IPR009057">
    <property type="entry name" value="Homeodomain-like_sf"/>
</dbReference>
<reference evidence="2" key="1">
    <citation type="submission" date="2025-08" db="UniProtKB">
        <authorList>
            <consortium name="RefSeq"/>
        </authorList>
    </citation>
    <scope>IDENTIFICATION</scope>
    <source>
        <tissue evidence="2">Blood</tissue>
    </source>
</reference>
<dbReference type="PANTHER" id="PTHR19303">
    <property type="entry name" value="TRANSPOSON"/>
    <property type="match status" value="1"/>
</dbReference>
<protein>
    <submittedName>
        <fullName evidence="2">Tigger transposable element-derived protein 1-like</fullName>
    </submittedName>
</protein>
<dbReference type="Gene3D" id="1.10.10.60">
    <property type="entry name" value="Homeodomain-like"/>
    <property type="match status" value="2"/>
</dbReference>
<proteinExistence type="predicted"/>
<organism evidence="1 2">
    <name type="scientific">Equus przewalskii</name>
    <name type="common">Przewalski's horse</name>
    <name type="synonym">Equus caballus przewalskii</name>
    <dbReference type="NCBI Taxonomy" id="9798"/>
    <lineage>
        <taxon>Eukaryota</taxon>
        <taxon>Metazoa</taxon>
        <taxon>Chordata</taxon>
        <taxon>Craniata</taxon>
        <taxon>Vertebrata</taxon>
        <taxon>Euteleostomi</taxon>
        <taxon>Mammalia</taxon>
        <taxon>Eutheria</taxon>
        <taxon>Laurasiatheria</taxon>
        <taxon>Perissodactyla</taxon>
        <taxon>Equidae</taxon>
        <taxon>Equus</taxon>
    </lineage>
</organism>
<evidence type="ECO:0000313" key="1">
    <source>
        <dbReference type="Proteomes" id="UP001652662"/>
    </source>
</evidence>
<dbReference type="PANTHER" id="PTHR19303:SF26">
    <property type="entry name" value="TIGGER TRANSPOSABLE ELEMENT-DERIVED PROTEIN 1"/>
    <property type="match status" value="1"/>
</dbReference>
<sequence length="223" mass="24854">MAPKFTKYTVKVARKRPCEVIDLEMKFKVIKDNEGGKSVMVVAHQSGMSHSTIATILKNKNKVMEAFKGSASLKAMKLTKIQEGPTSDLEKLVMTWIEDQTQKGIPLSTITIMAKSKILFVMVQEKTGPYCDIEFTASSAGLSSSRIIIIHNVKGNGESADADVKTGEEHLESLDKLIVEKNYLPEQIFNMDKISLFWKWMPGRTFIHKEATSIPDVRALFGG</sequence>